<organism evidence="12 13">
    <name type="scientific">Parafannyhessea umbonata</name>
    <dbReference type="NCBI Taxonomy" id="604330"/>
    <lineage>
        <taxon>Bacteria</taxon>
        <taxon>Bacillati</taxon>
        <taxon>Actinomycetota</taxon>
        <taxon>Coriobacteriia</taxon>
        <taxon>Coriobacteriales</taxon>
        <taxon>Atopobiaceae</taxon>
        <taxon>Parafannyhessea</taxon>
    </lineage>
</organism>
<feature type="domain" description="PTS EIIA type-2" evidence="11">
    <location>
        <begin position="5"/>
        <end position="148"/>
    </location>
</feature>
<dbReference type="InterPro" id="IPR051351">
    <property type="entry name" value="Ascorbate-PTS_EIIA_comp"/>
</dbReference>
<keyword evidence="4" id="KW-0597">Phosphoprotein</keyword>
<gene>
    <name evidence="12" type="ORF">SAMN05216447_1087</name>
</gene>
<evidence type="ECO:0000256" key="1">
    <source>
        <dbReference type="ARBA" id="ARBA00004496"/>
    </source>
</evidence>
<dbReference type="Pfam" id="PF00359">
    <property type="entry name" value="PTS_EIIA_2"/>
    <property type="match status" value="1"/>
</dbReference>
<evidence type="ECO:0000256" key="5">
    <source>
        <dbReference type="ARBA" id="ARBA00022679"/>
    </source>
</evidence>
<comment type="function">
    <text evidence="8">The phosphoenolpyruvate-dependent sugar phosphotransferase system (sugar PTS), a major carbohydrate active transport system, catalyzes the phosphorylation of incoming sugar substrates concomitantly with their translocation across the cell membrane. The enzyme II UlaABC PTS system is involved in ascorbate transport.</text>
</comment>
<dbReference type="PANTHER" id="PTHR36203">
    <property type="entry name" value="ASCORBATE-SPECIFIC PTS SYSTEM EIIA COMPONENT"/>
    <property type="match status" value="1"/>
</dbReference>
<dbReference type="PANTHER" id="PTHR36203:SF1">
    <property type="entry name" value="ASCORBATE-SPECIFIC PTS SYSTEM EIIA COMPONENT"/>
    <property type="match status" value="1"/>
</dbReference>
<comment type="caution">
    <text evidence="12">The sequence shown here is derived from an EMBL/GenBank/DDBJ whole genome shotgun (WGS) entry which is preliminary data.</text>
</comment>
<keyword evidence="6" id="KW-0598">Phosphotransferase system</keyword>
<keyword evidence="2" id="KW-0813">Transport</keyword>
<dbReference type="RefSeq" id="WP_078687786.1">
    <property type="nucleotide sequence ID" value="NZ_FNWT01000008.1"/>
</dbReference>
<evidence type="ECO:0000313" key="13">
    <source>
        <dbReference type="Proteomes" id="UP000199135"/>
    </source>
</evidence>
<protein>
    <recommendedName>
        <fullName evidence="9">Ascorbate-specific PTS system EIIA component</fullName>
    </recommendedName>
    <alternativeName>
        <fullName evidence="10">Ascorbate-specific phosphotransferase enzyme IIA component</fullName>
    </alternativeName>
</protein>
<evidence type="ECO:0000313" key="12">
    <source>
        <dbReference type="EMBL" id="SEH62829.1"/>
    </source>
</evidence>
<dbReference type="InterPro" id="IPR016152">
    <property type="entry name" value="PTrfase/Anion_transptr"/>
</dbReference>
<sequence length="152" mass="16644">MFLSDLLDEKCVQVGVEARDWRDAVRKSFSPLVESGAVSEAYVADAVAGVEKYGPYYVVCPHVALPHARPESGARRMAMGACILSLPVSFGARENDPVRYLFPLSATEADGHLEVLARLADLLSEERFLSSMDGAQAPVEVVEMIRDMERSL</sequence>
<evidence type="ECO:0000259" key="11">
    <source>
        <dbReference type="PROSITE" id="PS51094"/>
    </source>
</evidence>
<evidence type="ECO:0000256" key="10">
    <source>
        <dbReference type="ARBA" id="ARBA00042072"/>
    </source>
</evidence>
<dbReference type="SUPFAM" id="SSF55804">
    <property type="entry name" value="Phoshotransferase/anion transport protein"/>
    <property type="match status" value="1"/>
</dbReference>
<dbReference type="PROSITE" id="PS51094">
    <property type="entry name" value="PTS_EIIA_TYPE_2"/>
    <property type="match status" value="1"/>
</dbReference>
<dbReference type="InterPro" id="IPR002178">
    <property type="entry name" value="PTS_EIIA_type-2_dom"/>
</dbReference>
<evidence type="ECO:0000256" key="7">
    <source>
        <dbReference type="ARBA" id="ARBA00022777"/>
    </source>
</evidence>
<dbReference type="Proteomes" id="UP000199135">
    <property type="component" value="Unassembled WGS sequence"/>
</dbReference>
<keyword evidence="13" id="KW-1185">Reference proteome</keyword>
<dbReference type="EMBL" id="FNWT01000008">
    <property type="protein sequence ID" value="SEH62829.1"/>
    <property type="molecule type" value="Genomic_DNA"/>
</dbReference>
<evidence type="ECO:0000256" key="8">
    <source>
        <dbReference type="ARBA" id="ARBA00037387"/>
    </source>
</evidence>
<proteinExistence type="predicted"/>
<accession>A0A1H6JU33</accession>
<keyword evidence="3" id="KW-0963">Cytoplasm</keyword>
<dbReference type="CDD" id="cd00211">
    <property type="entry name" value="PTS_IIA_fru"/>
    <property type="match status" value="1"/>
</dbReference>
<evidence type="ECO:0000256" key="6">
    <source>
        <dbReference type="ARBA" id="ARBA00022683"/>
    </source>
</evidence>
<evidence type="ECO:0000256" key="9">
    <source>
        <dbReference type="ARBA" id="ARBA00041175"/>
    </source>
</evidence>
<comment type="subcellular location">
    <subcellularLocation>
        <location evidence="1">Cytoplasm</location>
    </subcellularLocation>
</comment>
<evidence type="ECO:0000256" key="4">
    <source>
        <dbReference type="ARBA" id="ARBA00022553"/>
    </source>
</evidence>
<keyword evidence="5" id="KW-0808">Transferase</keyword>
<evidence type="ECO:0000256" key="2">
    <source>
        <dbReference type="ARBA" id="ARBA00022448"/>
    </source>
</evidence>
<dbReference type="Gene3D" id="3.40.930.10">
    <property type="entry name" value="Mannitol-specific EII, Chain A"/>
    <property type="match status" value="1"/>
</dbReference>
<reference evidence="12 13" key="1">
    <citation type="submission" date="2016-10" db="EMBL/GenBank/DDBJ databases">
        <authorList>
            <person name="Varghese N."/>
            <person name="Submissions S."/>
        </authorList>
    </citation>
    <scope>NUCLEOTIDE SEQUENCE [LARGE SCALE GENOMIC DNA]</scope>
    <source>
        <strain evidence="12 13">WCP15</strain>
    </source>
</reference>
<evidence type="ECO:0000256" key="3">
    <source>
        <dbReference type="ARBA" id="ARBA00022490"/>
    </source>
</evidence>
<keyword evidence="7" id="KW-0418">Kinase</keyword>
<name>A0A1H6JU33_9ACTN</name>